<evidence type="ECO:0000256" key="6">
    <source>
        <dbReference type="ARBA" id="ARBA00023012"/>
    </source>
</evidence>
<evidence type="ECO:0000259" key="9">
    <source>
        <dbReference type="PROSITE" id="PS50110"/>
    </source>
</evidence>
<dbReference type="InterPro" id="IPR036890">
    <property type="entry name" value="HATPase_C_sf"/>
</dbReference>
<dbReference type="PROSITE" id="PS50110">
    <property type="entry name" value="RESPONSE_REGULATORY"/>
    <property type="match status" value="1"/>
</dbReference>
<dbReference type="RefSeq" id="WP_090307945.1">
    <property type="nucleotide sequence ID" value="NZ_FNFE01000004.1"/>
</dbReference>
<feature type="domain" description="PAC" evidence="11">
    <location>
        <begin position="213"/>
        <end position="265"/>
    </location>
</feature>
<dbReference type="AlphaFoldDB" id="A0A1G9B7T2"/>
<dbReference type="InterPro" id="IPR005467">
    <property type="entry name" value="His_kinase_dom"/>
</dbReference>
<dbReference type="CDD" id="cd00082">
    <property type="entry name" value="HisKA"/>
    <property type="match status" value="1"/>
</dbReference>
<evidence type="ECO:0000259" key="10">
    <source>
        <dbReference type="PROSITE" id="PS50112"/>
    </source>
</evidence>
<evidence type="ECO:0000313" key="13">
    <source>
        <dbReference type="Proteomes" id="UP000198882"/>
    </source>
</evidence>
<evidence type="ECO:0000259" key="8">
    <source>
        <dbReference type="PROSITE" id="PS50109"/>
    </source>
</evidence>
<evidence type="ECO:0000256" key="7">
    <source>
        <dbReference type="PROSITE-ProRule" id="PRU00169"/>
    </source>
</evidence>
<feature type="domain" description="PAS" evidence="10">
    <location>
        <begin position="144"/>
        <end position="186"/>
    </location>
</feature>
<dbReference type="SMART" id="SM00448">
    <property type="entry name" value="REC"/>
    <property type="match status" value="1"/>
</dbReference>
<dbReference type="SMART" id="SM00086">
    <property type="entry name" value="PAC"/>
    <property type="match status" value="1"/>
</dbReference>
<name>A0A1G9B7T2_9EURY</name>
<evidence type="ECO:0000256" key="4">
    <source>
        <dbReference type="ARBA" id="ARBA00022679"/>
    </source>
</evidence>
<feature type="domain" description="Histidine kinase" evidence="8">
    <location>
        <begin position="276"/>
        <end position="475"/>
    </location>
</feature>
<keyword evidence="3 7" id="KW-0597">Phosphoprotein</keyword>
<evidence type="ECO:0000256" key="1">
    <source>
        <dbReference type="ARBA" id="ARBA00000085"/>
    </source>
</evidence>
<protein>
    <recommendedName>
        <fullName evidence="2">histidine kinase</fullName>
        <ecNumber evidence="2">2.7.13.3</ecNumber>
    </recommendedName>
</protein>
<organism evidence="12 13">
    <name type="scientific">Natronorubrum texcoconense</name>
    <dbReference type="NCBI Taxonomy" id="1095776"/>
    <lineage>
        <taxon>Archaea</taxon>
        <taxon>Methanobacteriati</taxon>
        <taxon>Methanobacteriota</taxon>
        <taxon>Stenosarchaea group</taxon>
        <taxon>Halobacteria</taxon>
        <taxon>Halobacteriales</taxon>
        <taxon>Natrialbaceae</taxon>
        <taxon>Natronorubrum</taxon>
    </lineage>
</organism>
<proteinExistence type="predicted"/>
<comment type="catalytic activity">
    <reaction evidence="1">
        <text>ATP + protein L-histidine = ADP + protein N-phospho-L-histidine.</text>
        <dbReference type="EC" id="2.7.13.3"/>
    </reaction>
</comment>
<dbReference type="PROSITE" id="PS50113">
    <property type="entry name" value="PAC"/>
    <property type="match status" value="1"/>
</dbReference>
<dbReference type="InterPro" id="IPR004358">
    <property type="entry name" value="Sig_transdc_His_kin-like_C"/>
</dbReference>
<dbReference type="PANTHER" id="PTHR43711:SF1">
    <property type="entry name" value="HISTIDINE KINASE 1"/>
    <property type="match status" value="1"/>
</dbReference>
<dbReference type="Pfam" id="PF02518">
    <property type="entry name" value="HATPase_c"/>
    <property type="match status" value="1"/>
</dbReference>
<keyword evidence="5" id="KW-0418">Kinase</keyword>
<dbReference type="InterPro" id="IPR000700">
    <property type="entry name" value="PAS-assoc_C"/>
</dbReference>
<dbReference type="CDD" id="cd00156">
    <property type="entry name" value="REC"/>
    <property type="match status" value="1"/>
</dbReference>
<feature type="modified residue" description="4-aspartylphosphate" evidence="7">
    <location>
        <position position="61"/>
    </location>
</feature>
<dbReference type="InterPro" id="IPR035965">
    <property type="entry name" value="PAS-like_dom_sf"/>
</dbReference>
<dbReference type="PROSITE" id="PS50109">
    <property type="entry name" value="HIS_KIN"/>
    <property type="match status" value="1"/>
</dbReference>
<dbReference type="EC" id="2.7.13.3" evidence="2"/>
<dbReference type="InterPro" id="IPR001789">
    <property type="entry name" value="Sig_transdc_resp-reg_receiver"/>
</dbReference>
<evidence type="ECO:0000256" key="3">
    <source>
        <dbReference type="ARBA" id="ARBA00022553"/>
    </source>
</evidence>
<dbReference type="Gene3D" id="3.30.450.20">
    <property type="entry name" value="PAS domain"/>
    <property type="match status" value="1"/>
</dbReference>
<evidence type="ECO:0000313" key="12">
    <source>
        <dbReference type="EMBL" id="SDK35616.1"/>
    </source>
</evidence>
<dbReference type="InterPro" id="IPR003594">
    <property type="entry name" value="HATPase_dom"/>
</dbReference>
<dbReference type="STRING" id="1095776.SAMN04515672_2859"/>
<keyword evidence="6" id="KW-0902">Two-component regulatory system</keyword>
<dbReference type="GO" id="GO:0000155">
    <property type="term" value="F:phosphorelay sensor kinase activity"/>
    <property type="evidence" value="ECO:0007669"/>
    <property type="project" value="InterPro"/>
</dbReference>
<dbReference type="SMART" id="SM00387">
    <property type="entry name" value="HATPase_c"/>
    <property type="match status" value="1"/>
</dbReference>
<dbReference type="SUPFAM" id="SSF55785">
    <property type="entry name" value="PYP-like sensor domain (PAS domain)"/>
    <property type="match status" value="1"/>
</dbReference>
<dbReference type="PRINTS" id="PR00344">
    <property type="entry name" value="BCTRLSENSOR"/>
</dbReference>
<feature type="domain" description="Response regulatory" evidence="9">
    <location>
        <begin position="10"/>
        <end position="126"/>
    </location>
</feature>
<dbReference type="InterPro" id="IPR036097">
    <property type="entry name" value="HisK_dim/P_sf"/>
</dbReference>
<dbReference type="Pfam" id="PF00072">
    <property type="entry name" value="Response_reg"/>
    <property type="match status" value="1"/>
</dbReference>
<dbReference type="Pfam" id="PF00512">
    <property type="entry name" value="HisKA"/>
    <property type="match status" value="1"/>
</dbReference>
<accession>A0A1G9B7T2</accession>
<dbReference type="SMART" id="SM00091">
    <property type="entry name" value="PAS"/>
    <property type="match status" value="1"/>
</dbReference>
<dbReference type="SUPFAM" id="SSF55874">
    <property type="entry name" value="ATPase domain of HSP90 chaperone/DNA topoisomerase II/histidine kinase"/>
    <property type="match status" value="1"/>
</dbReference>
<evidence type="ECO:0000256" key="2">
    <source>
        <dbReference type="ARBA" id="ARBA00012438"/>
    </source>
</evidence>
<dbReference type="InterPro" id="IPR011006">
    <property type="entry name" value="CheY-like_superfamily"/>
</dbReference>
<dbReference type="Gene3D" id="1.10.287.130">
    <property type="match status" value="1"/>
</dbReference>
<gene>
    <name evidence="12" type="ORF">SAMN04515672_2859</name>
</gene>
<dbReference type="CDD" id="cd00130">
    <property type="entry name" value="PAS"/>
    <property type="match status" value="1"/>
</dbReference>
<keyword evidence="13" id="KW-1185">Reference proteome</keyword>
<dbReference type="EMBL" id="FNFE01000004">
    <property type="protein sequence ID" value="SDK35616.1"/>
    <property type="molecule type" value="Genomic_DNA"/>
</dbReference>
<dbReference type="SMART" id="SM00388">
    <property type="entry name" value="HisKA"/>
    <property type="match status" value="1"/>
</dbReference>
<dbReference type="InterPro" id="IPR003661">
    <property type="entry name" value="HisK_dim/P_dom"/>
</dbReference>
<dbReference type="PANTHER" id="PTHR43711">
    <property type="entry name" value="TWO-COMPONENT HISTIDINE KINASE"/>
    <property type="match status" value="1"/>
</dbReference>
<dbReference type="Pfam" id="PF13426">
    <property type="entry name" value="PAS_9"/>
    <property type="match status" value="1"/>
</dbReference>
<dbReference type="PROSITE" id="PS50112">
    <property type="entry name" value="PAS"/>
    <property type="match status" value="1"/>
</dbReference>
<dbReference type="OrthoDB" id="230688at2157"/>
<dbReference type="InterPro" id="IPR001610">
    <property type="entry name" value="PAC"/>
</dbReference>
<dbReference type="CDD" id="cd00075">
    <property type="entry name" value="HATPase"/>
    <property type="match status" value="1"/>
</dbReference>
<dbReference type="SUPFAM" id="SSF52172">
    <property type="entry name" value="CheY-like"/>
    <property type="match status" value="1"/>
</dbReference>
<dbReference type="Proteomes" id="UP000198882">
    <property type="component" value="Unassembled WGS sequence"/>
</dbReference>
<dbReference type="Gene3D" id="3.40.50.2300">
    <property type="match status" value="1"/>
</dbReference>
<dbReference type="InterPro" id="IPR050736">
    <property type="entry name" value="Sensor_HK_Regulatory"/>
</dbReference>
<dbReference type="NCBIfam" id="TIGR00229">
    <property type="entry name" value="sensory_box"/>
    <property type="match status" value="1"/>
</dbReference>
<dbReference type="InterPro" id="IPR000014">
    <property type="entry name" value="PAS"/>
</dbReference>
<evidence type="ECO:0000259" key="11">
    <source>
        <dbReference type="PROSITE" id="PS50113"/>
    </source>
</evidence>
<dbReference type="Gene3D" id="3.30.565.10">
    <property type="entry name" value="Histidine kinase-like ATPase, C-terminal domain"/>
    <property type="match status" value="1"/>
</dbReference>
<evidence type="ECO:0000256" key="5">
    <source>
        <dbReference type="ARBA" id="ARBA00022777"/>
    </source>
</evidence>
<sequence>MAVPTGRPIRVLCVDDDAAILGLTAAVLEKTTDSLVVDTEEEPEGALERIREQRYDCIVTDYEMPTMNGIELLEAIREFDENLPVILFTGSGSEAVASEAITAGVTDYLRKGGGTNQYELLANQITNAVSGYRNHRELECKNAAMDEAPVGITITDPSKADNPIVYANRTFTELTGYPQSEIIGRNCRFLQGERTRQEPVDEMRAAIDARKPVSVDVRNYRRDGTMFWNEVTIAPIGGNGESGLHFVGFQKDVTRRKLAEERLNRQNDLLNEFASTVSHDLRGPLAIATGYLELVRDQIDDDVPYLDDVQAAHERMETLIDDMLSLARAGTVAAETESVSLAATANDAWNASPHVDSTLEIEVDERTTLRADETRLVQLLENLFGNSLVHGTTEEHDGEKPTVTVTVGTLEDGFFVEDDGPGVPAADRDLIFEPGYTTGEGTGLGLRIVKDIVDAHGWDVSIGEGRAGGARFEITGVESG</sequence>
<reference evidence="13" key="1">
    <citation type="submission" date="2016-10" db="EMBL/GenBank/DDBJ databases">
        <authorList>
            <person name="Varghese N."/>
            <person name="Submissions S."/>
        </authorList>
    </citation>
    <scope>NUCLEOTIDE SEQUENCE [LARGE SCALE GENOMIC DNA]</scope>
    <source>
        <strain evidence="13">B4,CECT 8067,JCM 17497</strain>
    </source>
</reference>
<keyword evidence="4" id="KW-0808">Transferase</keyword>
<dbReference type="SUPFAM" id="SSF47384">
    <property type="entry name" value="Homodimeric domain of signal transducing histidine kinase"/>
    <property type="match status" value="1"/>
</dbReference>